<evidence type="ECO:0000313" key="8">
    <source>
        <dbReference type="EMBL" id="UYV27758.1"/>
    </source>
</evidence>
<dbReference type="Gene3D" id="3.30.1340.30">
    <property type="match status" value="1"/>
</dbReference>
<dbReference type="Pfam" id="PF23893">
    <property type="entry name" value="Y4YQ_C"/>
    <property type="match status" value="1"/>
</dbReference>
<accession>A0A0L8CKX3</accession>
<evidence type="ECO:0000259" key="4">
    <source>
        <dbReference type="Pfam" id="PF21937"/>
    </source>
</evidence>
<evidence type="ECO:0000259" key="2">
    <source>
        <dbReference type="Pfam" id="PF16697"/>
    </source>
</evidence>
<reference evidence="7 10" key="1">
    <citation type="submission" date="2019-08" db="EMBL/GenBank/DDBJ databases">
        <title>Emerging of two pre-pandemic pathogenic O4:KUT lineages of Vibrio parahaemolyticus in coastal eastern China.</title>
        <authorList>
            <person name="Yu H."/>
        </authorList>
    </citation>
    <scope>NUCLEOTIDE SEQUENCE [LARGE SCALE GENOMIC DNA]</scope>
    <source>
        <strain evidence="7 10">HZ17-383</strain>
    </source>
</reference>
<dbReference type="Pfam" id="PF16693">
    <property type="entry name" value="Yop-YscD_ppl_1st"/>
    <property type="match status" value="1"/>
</dbReference>
<dbReference type="InterPro" id="IPR053947">
    <property type="entry name" value="YscD_ppl__2nd"/>
</dbReference>
<dbReference type="EMBL" id="CP097355">
    <property type="protein sequence ID" value="UYV27758.1"/>
    <property type="molecule type" value="Genomic_DNA"/>
</dbReference>
<dbReference type="NCBIfam" id="TIGR02500">
    <property type="entry name" value="type_III_yscD"/>
    <property type="match status" value="1"/>
</dbReference>
<dbReference type="InterPro" id="IPR053946">
    <property type="entry name" value="YscD_ppl_3rd"/>
</dbReference>
<dbReference type="Proteomes" id="UP000321504">
    <property type="component" value="Unassembled WGS sequence"/>
</dbReference>
<dbReference type="GeneID" id="1189202"/>
<gene>
    <name evidence="6" type="primary">vscD</name>
    <name evidence="7" type="ORF">FVP01_09720</name>
    <name evidence="6" type="ORF">HKB16_04785</name>
    <name evidence="8" type="ORF">M5598_07270</name>
    <name evidence="9" type="ORF">O1Q84_08595</name>
</gene>
<evidence type="ECO:0000313" key="7">
    <source>
        <dbReference type="EMBL" id="TXN16231.1"/>
    </source>
</evidence>
<dbReference type="InterPro" id="IPR032034">
    <property type="entry name" value="YscD_ppl_1st"/>
</dbReference>
<dbReference type="RefSeq" id="WP_005477850.1">
    <property type="nucleotide sequence ID" value="NZ_CABMHD010000004.1"/>
</dbReference>
<evidence type="ECO:0000313" key="10">
    <source>
        <dbReference type="Proteomes" id="UP000321504"/>
    </source>
</evidence>
<sequence>MQQWKIRILSGVHSGVEVTLPEGALVLGSDDFIADLVLSDAGVEANHFTLVCDSESVMLRGCQDVTINGENRAVGESGIELERHAVISVGVVKFALGYVEDELIVTNVTDAQTKQDAPVVTAQSTSWKRTALIAVLCSAIPSAIFAGMWYSQANGNDSEVVAEAEPIVLVRNILNELGLNDVRVEWNATAHQAVLEGYVEDRTQKLQLLGRIDVLGINYKSDLRTMEEIRRGVRFILRNLGYHQVKVENGDETGTLLLTGYIDDASKWNQVEQILERDVPGLVAWKVELQRAGAYMDTLKELLTNAELLKKVQLVTSGDRIEVRGELDDIETTRFYGVTRDFREQYGEKPYLVLKSIPKVSKGTDIDFPFRSVNFGQVPYVILTDNVRYMVGARTPQGYRISSVTPAGIELVKGGRVITIELGYEGEKNHDKS</sequence>
<dbReference type="Gene3D" id="2.60.200.20">
    <property type="match status" value="1"/>
</dbReference>
<dbReference type="OrthoDB" id="5620712at2"/>
<dbReference type="Proteomes" id="UP001156560">
    <property type="component" value="Chromosome 1"/>
</dbReference>
<dbReference type="Gene3D" id="3.30.70.1770">
    <property type="match status" value="1"/>
</dbReference>
<evidence type="ECO:0000313" key="6">
    <source>
        <dbReference type="EMBL" id="NMU82192.1"/>
    </source>
</evidence>
<evidence type="ECO:0000313" key="11">
    <source>
        <dbReference type="Proteomes" id="UP000518904"/>
    </source>
</evidence>
<dbReference type="AlphaFoldDB" id="A0A0L8CKX3"/>
<name>A0A0L8CKX3_VIBPH</name>
<dbReference type="Proteomes" id="UP000518904">
    <property type="component" value="Unassembled WGS sequence"/>
</dbReference>
<dbReference type="EMBL" id="VRMQ01000002">
    <property type="protein sequence ID" value="TXN16231.1"/>
    <property type="molecule type" value="Genomic_DNA"/>
</dbReference>
<reference evidence="9" key="4">
    <citation type="submission" date="2022-12" db="EMBL/GenBank/DDBJ databases">
        <title>Vibrio parahaemolyticus become highly virulent by producing novel Tc toxins.</title>
        <authorList>
            <person name="Yang F."/>
            <person name="You Y."/>
            <person name="Lai Q."/>
            <person name="Xu L."/>
            <person name="Li F."/>
        </authorList>
    </citation>
    <scope>NUCLEOTIDE SEQUENCE</scope>
    <source>
        <strain evidence="9">Vp-HL-202005</strain>
    </source>
</reference>
<dbReference type="Pfam" id="PF16697">
    <property type="entry name" value="Yop-YscD_cpl"/>
    <property type="match status" value="1"/>
</dbReference>
<dbReference type="InterPro" id="IPR012843">
    <property type="entry name" value="YscD"/>
</dbReference>
<evidence type="ECO:0000259" key="5">
    <source>
        <dbReference type="Pfam" id="PF23893"/>
    </source>
</evidence>
<evidence type="ECO:0000259" key="3">
    <source>
        <dbReference type="Pfam" id="PF21934"/>
    </source>
</evidence>
<proteinExistence type="predicted"/>
<reference evidence="8" key="3">
    <citation type="submission" date="2022-05" db="EMBL/GenBank/DDBJ databases">
        <title>Megaplasmid of Vibrio parahaemolyticus.</title>
        <authorList>
            <person name="Strauch E."/>
            <person name="Borowiak M."/>
        </authorList>
    </citation>
    <scope>NUCLEOTIDE SEQUENCE</scope>
    <source>
        <strain evidence="8">16-VB00198</strain>
    </source>
</reference>
<dbReference type="InterPro" id="IPR032030">
    <property type="entry name" value="YscD_cytoplasmic_dom"/>
</dbReference>
<organism evidence="6 11">
    <name type="scientific">Vibrio parahaemolyticus</name>
    <dbReference type="NCBI Taxonomy" id="670"/>
    <lineage>
        <taxon>Bacteria</taxon>
        <taxon>Pseudomonadati</taxon>
        <taxon>Pseudomonadota</taxon>
        <taxon>Gammaproteobacteria</taxon>
        <taxon>Vibrionales</taxon>
        <taxon>Vibrionaceae</taxon>
        <taxon>Vibrio</taxon>
    </lineage>
</organism>
<dbReference type="Proteomes" id="UP001163036">
    <property type="component" value="Chromosome 1"/>
</dbReference>
<feature type="domain" description="YscD/Y4YQ C-terminal" evidence="5">
    <location>
        <begin position="371"/>
        <end position="420"/>
    </location>
</feature>
<dbReference type="InterPro" id="IPR057770">
    <property type="entry name" value="YscD/Y4YQ_C"/>
</dbReference>
<feature type="domain" description="YscD-like Bon-like" evidence="4">
    <location>
        <begin position="226"/>
        <end position="290"/>
    </location>
</feature>
<protein>
    <submittedName>
        <fullName evidence="7">EscD/YscD/HrpQ family type III secretion system inner membrane ring protein</fullName>
    </submittedName>
    <submittedName>
        <fullName evidence="6">SctD family type III secretion system inner membrane ring subunit VscD</fullName>
    </submittedName>
</protein>
<dbReference type="Pfam" id="PF21934">
    <property type="entry name" value="Yop-YscD_ppl_3rd"/>
    <property type="match status" value="1"/>
</dbReference>
<feature type="domain" description="YscD-like Bon-like" evidence="3">
    <location>
        <begin position="296"/>
        <end position="355"/>
    </location>
</feature>
<feature type="domain" description="YscD cytoplasmic" evidence="2">
    <location>
        <begin position="7"/>
        <end position="97"/>
    </location>
</feature>
<evidence type="ECO:0000259" key="1">
    <source>
        <dbReference type="Pfam" id="PF16693"/>
    </source>
</evidence>
<dbReference type="EMBL" id="CP114194">
    <property type="protein sequence ID" value="WAT88766.1"/>
    <property type="molecule type" value="Genomic_DNA"/>
</dbReference>
<feature type="domain" description="YscD-like Bon-like" evidence="1">
    <location>
        <begin position="165"/>
        <end position="225"/>
    </location>
</feature>
<dbReference type="OMA" id="QDERWAR"/>
<dbReference type="Pfam" id="PF21937">
    <property type="entry name" value="Yop-YscD_ppl_2nd"/>
    <property type="match status" value="1"/>
</dbReference>
<reference evidence="6 11" key="2">
    <citation type="submission" date="2020-04" db="EMBL/GenBank/DDBJ databases">
        <title>Whole-genome sequencing of Vibrio spp. from China reveals different genetic environments of blaCTX-M-14 among diverse lineages.</title>
        <authorList>
            <person name="Zheng Z."/>
            <person name="Ye L."/>
            <person name="Chen S."/>
        </authorList>
    </citation>
    <scope>NUCLEOTIDE SEQUENCE [LARGE SCALE GENOMIC DNA]</scope>
    <source>
        <strain evidence="6 11">Vb0551</strain>
    </source>
</reference>
<dbReference type="EMBL" id="JABCLB010000553">
    <property type="protein sequence ID" value="NMU82192.1"/>
    <property type="molecule type" value="Genomic_DNA"/>
</dbReference>
<evidence type="ECO:0000313" key="9">
    <source>
        <dbReference type="EMBL" id="WAT88766.1"/>
    </source>
</evidence>